<evidence type="ECO:0000313" key="1">
    <source>
        <dbReference type="EMBL" id="CCF84290.1"/>
    </source>
</evidence>
<accession>I4EHX8</accession>
<sequence>MRMVCLLPCQIALSEDHVNPASMHPPDQYLVPVEPRDPAALPSELAGMPIRVMVEMARVR</sequence>
<keyword evidence="2" id="KW-1185">Reference proteome</keyword>
<comment type="caution">
    <text evidence="1">The sequence shown here is derived from an EMBL/GenBank/DDBJ whole genome shotgun (WGS) entry which is preliminary data.</text>
</comment>
<organism evidence="1 2">
    <name type="scientific">Nitrolancea hollandica Lb</name>
    <dbReference type="NCBI Taxonomy" id="1129897"/>
    <lineage>
        <taxon>Bacteria</taxon>
        <taxon>Pseudomonadati</taxon>
        <taxon>Thermomicrobiota</taxon>
        <taxon>Thermomicrobia</taxon>
        <taxon>Sphaerobacterales</taxon>
        <taxon>Sphaerobacterineae</taxon>
        <taxon>Sphaerobacteraceae</taxon>
        <taxon>Nitrolancea</taxon>
    </lineage>
</organism>
<dbReference type="AlphaFoldDB" id="I4EHX8"/>
<gene>
    <name evidence="1" type="ORF">NITHO_3310007</name>
</gene>
<proteinExistence type="predicted"/>
<dbReference type="Proteomes" id="UP000004221">
    <property type="component" value="Unassembled WGS sequence"/>
</dbReference>
<name>I4EHX8_9BACT</name>
<reference evidence="1 2" key="1">
    <citation type="journal article" date="2012" name="ISME J.">
        <title>Nitrification expanded: discovery, physiology and genomics of a nitrite-oxidizing bacterium from the phylum Chloroflexi.</title>
        <authorList>
            <person name="Sorokin D.Y."/>
            <person name="Lucker S."/>
            <person name="Vejmelkova D."/>
            <person name="Kostrikina N.A."/>
            <person name="Kleerebezem R."/>
            <person name="Rijpstra W.I."/>
            <person name="Damste J.S."/>
            <person name="Le Paslier D."/>
            <person name="Muyzer G."/>
            <person name="Wagner M."/>
            <person name="van Loosdrecht M.C."/>
            <person name="Daims H."/>
        </authorList>
    </citation>
    <scope>NUCLEOTIDE SEQUENCE [LARGE SCALE GENOMIC DNA]</scope>
    <source>
        <strain evidence="2">none</strain>
    </source>
</reference>
<evidence type="ECO:0000313" key="2">
    <source>
        <dbReference type="Proteomes" id="UP000004221"/>
    </source>
</evidence>
<protein>
    <submittedName>
        <fullName evidence="1">Uncharacterized protein</fullName>
    </submittedName>
</protein>
<dbReference type="EMBL" id="CAGS01000259">
    <property type="protein sequence ID" value="CCF84290.1"/>
    <property type="molecule type" value="Genomic_DNA"/>
</dbReference>